<dbReference type="GO" id="GO:0008237">
    <property type="term" value="F:metallopeptidase activity"/>
    <property type="evidence" value="ECO:0007669"/>
    <property type="project" value="InterPro"/>
</dbReference>
<dbReference type="STRING" id="1147741.A0A0R3RQX7"/>
<accession>A0A0R3RQX7</accession>
<dbReference type="WBParaSite" id="EEL_0000410401-mRNA-1">
    <property type="protein sequence ID" value="EEL_0000410401-mRNA-1"/>
    <property type="gene ID" value="EEL_0000410401"/>
</dbReference>
<evidence type="ECO:0000313" key="4">
    <source>
        <dbReference type="WBParaSite" id="EEL_0000410401-mRNA-1"/>
    </source>
</evidence>
<dbReference type="PROSITE" id="PS00028">
    <property type="entry name" value="ZINC_FINGER_C2H2_1"/>
    <property type="match status" value="1"/>
</dbReference>
<organism evidence="3 4">
    <name type="scientific">Elaeophora elaphi</name>
    <dbReference type="NCBI Taxonomy" id="1147741"/>
    <lineage>
        <taxon>Eukaryota</taxon>
        <taxon>Metazoa</taxon>
        <taxon>Ecdysozoa</taxon>
        <taxon>Nematoda</taxon>
        <taxon>Chromadorea</taxon>
        <taxon>Rhabditida</taxon>
        <taxon>Spirurina</taxon>
        <taxon>Spiruromorpha</taxon>
        <taxon>Filarioidea</taxon>
        <taxon>Onchocercidae</taxon>
        <taxon>Elaeophora</taxon>
    </lineage>
</organism>
<dbReference type="SMART" id="SM00254">
    <property type="entry name" value="ShKT"/>
    <property type="match status" value="2"/>
</dbReference>
<dbReference type="Gene3D" id="3.40.390.10">
    <property type="entry name" value="Collagenase (Catalytic Domain)"/>
    <property type="match status" value="1"/>
</dbReference>
<dbReference type="Pfam" id="PF01549">
    <property type="entry name" value="ShK"/>
    <property type="match status" value="1"/>
</dbReference>
<name>A0A0R3RQX7_9BILA</name>
<dbReference type="InterPro" id="IPR024079">
    <property type="entry name" value="MetalloPept_cat_dom_sf"/>
</dbReference>
<protein>
    <submittedName>
        <fullName evidence="4">ShKT domain-containing protein</fullName>
    </submittedName>
</protein>
<feature type="domain" description="ShKT" evidence="2">
    <location>
        <begin position="290"/>
        <end position="325"/>
    </location>
</feature>
<dbReference type="PROSITE" id="PS51670">
    <property type="entry name" value="SHKT"/>
    <property type="match status" value="1"/>
</dbReference>
<keyword evidence="3" id="KW-1185">Reference proteome</keyword>
<dbReference type="InterPro" id="IPR013087">
    <property type="entry name" value="Znf_C2H2_type"/>
</dbReference>
<evidence type="ECO:0000256" key="1">
    <source>
        <dbReference type="PROSITE-ProRule" id="PRU01005"/>
    </source>
</evidence>
<dbReference type="Proteomes" id="UP000050640">
    <property type="component" value="Unplaced"/>
</dbReference>
<dbReference type="AlphaFoldDB" id="A0A0R3RQX7"/>
<comment type="caution">
    <text evidence="1">Lacks conserved residue(s) required for the propagation of feature annotation.</text>
</comment>
<evidence type="ECO:0000259" key="2">
    <source>
        <dbReference type="PROSITE" id="PS51670"/>
    </source>
</evidence>
<dbReference type="InterPro" id="IPR003582">
    <property type="entry name" value="ShKT_dom"/>
</dbReference>
<evidence type="ECO:0000313" key="3">
    <source>
        <dbReference type="Proteomes" id="UP000050640"/>
    </source>
</evidence>
<proteinExistence type="predicted"/>
<sequence>MNSYNSNSVSASIHELQSNTPGKWLFVMDAEKENQWKQQTLPLWISPAYSRHRWEQLADLLFEVQNRTNIKFRPFIKERDIDYVSMKMTTYGCYGVLGYGKGGERWINLYDECMEYSHIVLRSIYQILGFQMIAMKTPVANILYSGPDSNIDYLKFMIWKEKFIVDSNKQIAKQTDEEECIGAETATSMMCHQPNMEFNGLKFQLQFYWSKVYENLIHSYPYVDDPLFGRVYRRTRNVTNHDIFHINRIYKQANKDPIYRLHDFANSSMYKAEVFQKMPNVIIGLADLYCEDSLVDCDFLHRSRGHCNSFQEFRYILCARTCGMCGISLRLYYISTHHPFVHIQEKTEQQLPICSDDVKAVLHGTCSHPNLHNCLLASFQEKCRRSCGYCPEQSRVDCKFVTSVNAEYLYDHPNYNYRCQYIRAISNRKCEADEKVAINPITDCMLSCGHYACSHGDIEEDMGYRQVPVMRLYVPQNEWQFATLGTLANFEKANTSFK</sequence>
<reference evidence="4" key="1">
    <citation type="submission" date="2017-02" db="UniProtKB">
        <authorList>
            <consortium name="WormBaseParasite"/>
        </authorList>
    </citation>
    <scope>IDENTIFICATION</scope>
</reference>